<feature type="compositionally biased region" description="Basic and acidic residues" evidence="1">
    <location>
        <begin position="44"/>
        <end position="61"/>
    </location>
</feature>
<keyword evidence="3" id="KW-1185">Reference proteome</keyword>
<feature type="region of interest" description="Disordered" evidence="1">
    <location>
        <begin position="260"/>
        <end position="281"/>
    </location>
</feature>
<gene>
    <name evidence="2" type="ORF">PR003_g22038</name>
</gene>
<dbReference type="Proteomes" id="UP000434957">
    <property type="component" value="Unassembled WGS sequence"/>
</dbReference>
<evidence type="ECO:0000313" key="3">
    <source>
        <dbReference type="Proteomes" id="UP000434957"/>
    </source>
</evidence>
<evidence type="ECO:0000256" key="1">
    <source>
        <dbReference type="SAM" id="MobiDB-lite"/>
    </source>
</evidence>
<protein>
    <recommendedName>
        <fullName evidence="4">OTU domain-containing protein</fullName>
    </recommendedName>
</protein>
<comment type="caution">
    <text evidence="2">The sequence shown here is derived from an EMBL/GenBank/DDBJ whole genome shotgun (WGS) entry which is preliminary data.</text>
</comment>
<feature type="region of interest" description="Disordered" evidence="1">
    <location>
        <begin position="1"/>
        <end position="61"/>
    </location>
</feature>
<evidence type="ECO:0000313" key="2">
    <source>
        <dbReference type="EMBL" id="KAE9303317.1"/>
    </source>
</evidence>
<accession>A0A6A4DJH0</accession>
<dbReference type="AlphaFoldDB" id="A0A6A4DJH0"/>
<organism evidence="2 3">
    <name type="scientific">Phytophthora rubi</name>
    <dbReference type="NCBI Taxonomy" id="129364"/>
    <lineage>
        <taxon>Eukaryota</taxon>
        <taxon>Sar</taxon>
        <taxon>Stramenopiles</taxon>
        <taxon>Oomycota</taxon>
        <taxon>Peronosporomycetes</taxon>
        <taxon>Peronosporales</taxon>
        <taxon>Peronosporaceae</taxon>
        <taxon>Phytophthora</taxon>
    </lineage>
</organism>
<reference evidence="2 3" key="1">
    <citation type="submission" date="2018-08" db="EMBL/GenBank/DDBJ databases">
        <title>Genomic investigation of the strawberry pathogen Phytophthora fragariae indicates pathogenicity is determined by transcriptional variation in three key races.</title>
        <authorList>
            <person name="Adams T.M."/>
            <person name="Armitage A.D."/>
            <person name="Sobczyk M.K."/>
            <person name="Bates H.J."/>
            <person name="Dunwell J.M."/>
            <person name="Nellist C.F."/>
            <person name="Harrison R.J."/>
        </authorList>
    </citation>
    <scope>NUCLEOTIDE SEQUENCE [LARGE SCALE GENOMIC DNA]</scope>
    <source>
        <strain evidence="2 3">SCRP333</strain>
    </source>
</reference>
<sequence>MSSSQPPDPGRGALEGARGQQEGLSFVQPLPGQDLSGSGAPIRAEGDPVGHDAGDAPSERQELDATMAPGTGWASTGNAAAIVESEARLTEEAVRASKIVAGIWNPLLQKRMVSTMLKDWTAITTKVWTEDERVLRDTALAPVDVTRDGSIRAMTTAEGQALLMYMRGGLELQHPPNFIKATMSPLHRAMIEDFHEGNFNVTLTANLPPYVSLKRTSNIPHVELFKELYKVNTDGAIGQDMIRCLQRDTALTEATTRLAETTSLPATSGAKKKAPEKPRNQKTKIAQFEVFQRAEALGHYGVLADEDSDDEEGATLAAVSVVTAVADVEMAEPTPDCDDGAHGDDIDMVDAVTESADMIDQRTAPPLVDLTEAPSSIDTANSAPVLVQTTLASYVETTPPSVPASMNDDIVPATPASEEEFTMGRTHQGLAEGDADLLIQAAHWLESFDGKEVAVAANGQCAFLALFASISSHSAPNLPNTVATTQQASAVKRGVYTLMMVNLRYDVELGQVDPVAECCRLYPTQPPIVNREAATAALFAHYAQERVRSTKVQVPSRFWAGPHELRAMAQYLREPLLVLSVHSGGDAQFQRYMYKDHRLQNGDDHETGYYEALSDRDAREYLFQCWNLHVVPYFLVLRLQERHFYGVAHGELFVKWRAEGDPAYAEVVSDSYPWKETLNQLRPSDEVDLESLNKLANMQSVNSVLIKRISMRDRLDVVHARLGLPTLDADGYDNEEELTLLIGQEDSLLQETYGIDGHASGSQDSGDVVTAVERIPTRYPRASRGDITENSYFRILSSENRDSVPEEDRPQYALLTAANGEAFSRWCTIYRKQLQVPPTGRRGTARGISDWLLQSPEALRHLFAFLPYPELEAKHWSFDDLVAWGTSEVYREQVSAIQRFIHDDSIESGVREFCAVWYAAISDGPPSTQHRLAGERSGGSVFVG</sequence>
<proteinExistence type="predicted"/>
<name>A0A6A4DJH0_9STRA</name>
<evidence type="ECO:0008006" key="4">
    <source>
        <dbReference type="Google" id="ProtNLM"/>
    </source>
</evidence>
<dbReference type="EMBL" id="QXFT01002135">
    <property type="protein sequence ID" value="KAE9303317.1"/>
    <property type="molecule type" value="Genomic_DNA"/>
</dbReference>